<evidence type="ECO:0000313" key="2">
    <source>
        <dbReference type="EMBL" id="SFP96150.1"/>
    </source>
</evidence>
<dbReference type="EMBL" id="FOXV01000001">
    <property type="protein sequence ID" value="SFP96150.1"/>
    <property type="molecule type" value="Genomic_DNA"/>
</dbReference>
<name>A0A1I5ULQ0_9RHOB</name>
<sequence length="82" mass="8886">MAMTPDDATLRSEMMRLARARGPDKSFCPSEVARSLAEDWRPLMPRIRALATGLPLAATQKGRPVDPAEAKGPIRLSLGKDA</sequence>
<dbReference type="Proteomes" id="UP000243106">
    <property type="component" value="Unassembled WGS sequence"/>
</dbReference>
<dbReference type="Gene3D" id="1.10.10.10">
    <property type="entry name" value="Winged helix-like DNA-binding domain superfamily/Winged helix DNA-binding domain"/>
    <property type="match status" value="1"/>
</dbReference>
<keyword evidence="3" id="KW-1185">Reference proteome</keyword>
<evidence type="ECO:0008006" key="4">
    <source>
        <dbReference type="Google" id="ProtNLM"/>
    </source>
</evidence>
<dbReference type="InterPro" id="IPR036390">
    <property type="entry name" value="WH_DNA-bd_sf"/>
</dbReference>
<dbReference type="InterPro" id="IPR021660">
    <property type="entry name" value="DUF3253"/>
</dbReference>
<protein>
    <recommendedName>
        <fullName evidence="4">DUF3253 domain-containing protein</fullName>
    </recommendedName>
</protein>
<gene>
    <name evidence="2" type="ORF">SAMN05421853_10146</name>
</gene>
<dbReference type="Pfam" id="PF11625">
    <property type="entry name" value="DUF3253"/>
    <property type="match status" value="1"/>
</dbReference>
<organism evidence="2 3">
    <name type="scientific">Roseivivax halotolerans</name>
    <dbReference type="NCBI Taxonomy" id="93684"/>
    <lineage>
        <taxon>Bacteria</taxon>
        <taxon>Pseudomonadati</taxon>
        <taxon>Pseudomonadota</taxon>
        <taxon>Alphaproteobacteria</taxon>
        <taxon>Rhodobacterales</taxon>
        <taxon>Roseobacteraceae</taxon>
        <taxon>Roseivivax</taxon>
    </lineage>
</organism>
<accession>A0A1I5ULQ0</accession>
<dbReference type="AlphaFoldDB" id="A0A1I5ULQ0"/>
<dbReference type="STRING" id="93684.SAMN05421853_10146"/>
<evidence type="ECO:0000256" key="1">
    <source>
        <dbReference type="SAM" id="MobiDB-lite"/>
    </source>
</evidence>
<evidence type="ECO:0000313" key="3">
    <source>
        <dbReference type="Proteomes" id="UP000243106"/>
    </source>
</evidence>
<feature type="region of interest" description="Disordered" evidence="1">
    <location>
        <begin position="59"/>
        <end position="82"/>
    </location>
</feature>
<dbReference type="InterPro" id="IPR036388">
    <property type="entry name" value="WH-like_DNA-bd_sf"/>
</dbReference>
<reference evidence="3" key="1">
    <citation type="submission" date="2016-10" db="EMBL/GenBank/DDBJ databases">
        <authorList>
            <person name="Varghese N."/>
            <person name="Submissions S."/>
        </authorList>
    </citation>
    <scope>NUCLEOTIDE SEQUENCE [LARGE SCALE GENOMIC DNA]</scope>
    <source>
        <strain evidence="3">JCM 10271</strain>
    </source>
</reference>
<dbReference type="SUPFAM" id="SSF46785">
    <property type="entry name" value="Winged helix' DNA-binding domain"/>
    <property type="match status" value="1"/>
</dbReference>
<proteinExistence type="predicted"/>